<dbReference type="InterPro" id="IPR017441">
    <property type="entry name" value="Protein_kinase_ATP_BS"/>
</dbReference>
<dbReference type="GO" id="GO:0005737">
    <property type="term" value="C:cytoplasm"/>
    <property type="evidence" value="ECO:0007669"/>
    <property type="project" value="TreeGrafter"/>
</dbReference>
<evidence type="ECO:0000256" key="3">
    <source>
        <dbReference type="ARBA" id="ARBA00022679"/>
    </source>
</evidence>
<feature type="binding site" evidence="7">
    <location>
        <position position="35"/>
    </location>
    <ligand>
        <name>ATP</name>
        <dbReference type="ChEBI" id="CHEBI:30616"/>
    </ligand>
</feature>
<dbReference type="Pfam" id="PF00069">
    <property type="entry name" value="Pkinase"/>
    <property type="match status" value="1"/>
</dbReference>
<dbReference type="SUPFAM" id="SSF56112">
    <property type="entry name" value="Protein kinase-like (PK-like)"/>
    <property type="match status" value="1"/>
</dbReference>
<dbReference type="AlphaFoldDB" id="A0AAD1UIW3"/>
<protein>
    <recommendedName>
        <fullName evidence="9">Protein kinase domain-containing protein</fullName>
    </recommendedName>
</protein>
<feature type="domain" description="Protein kinase" evidence="9">
    <location>
        <begin position="7"/>
        <end position="276"/>
    </location>
</feature>
<sequence length="414" mass="48076">MTTIDNYTIKRNLGSGAFSKVKLAETPEGQLVALKISKKLENNENVDSSNNQELFYAETEALQELSHPYIIKYFGHSDSSFQVKKDGTISKVQYIAIEYVDQGEIFDYVAQTGKFSEEEARYYFKQLIEVIEYCHENGYAHRDIKPENILIDSKFNLRLADFGFATRASKSHARKGTFGYMAPEVLARKAYDTRQHDLYAAAIVLFVLATQHPPFSAADLEDKYFKRVYDEKWSEFWSIHSDCNLSYNFKNLVSQMLMADPSQRLTLEQIKQHEWFKGPELSEDEIFARFTKRRMAMTKAHHVGKSCFEKTFPSHRILTDFYQVDDGDKLLNIAVKFAKKNRFKCHKSRTYFRVQIYVEEFGEETGILISILRKPNSEMRAIEFKKIAGDGITFKSTIGKLREYLDTFFLPNSK</sequence>
<dbReference type="EMBL" id="CAMPGE010010753">
    <property type="protein sequence ID" value="CAI2369599.1"/>
    <property type="molecule type" value="Genomic_DNA"/>
</dbReference>
<evidence type="ECO:0000256" key="4">
    <source>
        <dbReference type="ARBA" id="ARBA00022741"/>
    </source>
</evidence>
<evidence type="ECO:0000256" key="5">
    <source>
        <dbReference type="ARBA" id="ARBA00022777"/>
    </source>
</evidence>
<dbReference type="PROSITE" id="PS50011">
    <property type="entry name" value="PROTEIN_KINASE_DOM"/>
    <property type="match status" value="1"/>
</dbReference>
<dbReference type="GO" id="GO:0004674">
    <property type="term" value="F:protein serine/threonine kinase activity"/>
    <property type="evidence" value="ECO:0007669"/>
    <property type="project" value="UniProtKB-KW"/>
</dbReference>
<comment type="caution">
    <text evidence="10">The sequence shown here is derived from an EMBL/GenBank/DDBJ whole genome shotgun (WGS) entry which is preliminary data.</text>
</comment>
<keyword evidence="3" id="KW-0808">Transferase</keyword>
<evidence type="ECO:0000313" key="10">
    <source>
        <dbReference type="EMBL" id="CAI2369599.1"/>
    </source>
</evidence>
<keyword evidence="2 8" id="KW-0723">Serine/threonine-protein kinase</keyword>
<keyword evidence="4 7" id="KW-0547">Nucleotide-binding</keyword>
<dbReference type="PANTHER" id="PTHR24346:SF82">
    <property type="entry name" value="KP78A-RELATED"/>
    <property type="match status" value="1"/>
</dbReference>
<dbReference type="InterPro" id="IPR011009">
    <property type="entry name" value="Kinase-like_dom_sf"/>
</dbReference>
<dbReference type="FunFam" id="1.10.510.10:FF:000571">
    <property type="entry name" value="Maternal embryonic leucine zipper kinase"/>
    <property type="match status" value="1"/>
</dbReference>
<comment type="subunit">
    <text evidence="1">Monomer.</text>
</comment>
<comment type="similarity">
    <text evidence="8">Belongs to the protein kinase superfamily.</text>
</comment>
<dbReference type="InterPro" id="IPR000719">
    <property type="entry name" value="Prot_kinase_dom"/>
</dbReference>
<dbReference type="GO" id="GO:0005524">
    <property type="term" value="F:ATP binding"/>
    <property type="evidence" value="ECO:0007669"/>
    <property type="project" value="UniProtKB-UniRule"/>
</dbReference>
<dbReference type="GO" id="GO:0035556">
    <property type="term" value="P:intracellular signal transduction"/>
    <property type="evidence" value="ECO:0007669"/>
    <property type="project" value="TreeGrafter"/>
</dbReference>
<dbReference type="Proteomes" id="UP001295684">
    <property type="component" value="Unassembled WGS sequence"/>
</dbReference>
<evidence type="ECO:0000256" key="6">
    <source>
        <dbReference type="ARBA" id="ARBA00022840"/>
    </source>
</evidence>
<dbReference type="Gene3D" id="1.10.510.10">
    <property type="entry name" value="Transferase(Phosphotransferase) domain 1"/>
    <property type="match status" value="1"/>
</dbReference>
<organism evidence="10 11">
    <name type="scientific">Euplotes crassus</name>
    <dbReference type="NCBI Taxonomy" id="5936"/>
    <lineage>
        <taxon>Eukaryota</taxon>
        <taxon>Sar</taxon>
        <taxon>Alveolata</taxon>
        <taxon>Ciliophora</taxon>
        <taxon>Intramacronucleata</taxon>
        <taxon>Spirotrichea</taxon>
        <taxon>Hypotrichia</taxon>
        <taxon>Euplotida</taxon>
        <taxon>Euplotidae</taxon>
        <taxon>Moneuplotes</taxon>
    </lineage>
</organism>
<keyword evidence="11" id="KW-1185">Reference proteome</keyword>
<evidence type="ECO:0000259" key="9">
    <source>
        <dbReference type="PROSITE" id="PS50011"/>
    </source>
</evidence>
<proteinExistence type="inferred from homology"/>
<dbReference type="PANTHER" id="PTHR24346">
    <property type="entry name" value="MAP/MICROTUBULE AFFINITY-REGULATING KINASE"/>
    <property type="match status" value="1"/>
</dbReference>
<evidence type="ECO:0000256" key="8">
    <source>
        <dbReference type="RuleBase" id="RU000304"/>
    </source>
</evidence>
<keyword evidence="5" id="KW-0418">Kinase</keyword>
<evidence type="ECO:0000256" key="2">
    <source>
        <dbReference type="ARBA" id="ARBA00022527"/>
    </source>
</evidence>
<dbReference type="PROSITE" id="PS00107">
    <property type="entry name" value="PROTEIN_KINASE_ATP"/>
    <property type="match status" value="1"/>
</dbReference>
<evidence type="ECO:0000313" key="11">
    <source>
        <dbReference type="Proteomes" id="UP001295684"/>
    </source>
</evidence>
<keyword evidence="6 7" id="KW-0067">ATP-binding</keyword>
<dbReference type="SMART" id="SM00220">
    <property type="entry name" value="S_TKc"/>
    <property type="match status" value="1"/>
</dbReference>
<name>A0AAD1UIW3_EUPCR</name>
<dbReference type="InterPro" id="IPR008271">
    <property type="entry name" value="Ser/Thr_kinase_AS"/>
</dbReference>
<reference evidence="10" key="1">
    <citation type="submission" date="2023-07" db="EMBL/GenBank/DDBJ databases">
        <authorList>
            <consortium name="AG Swart"/>
            <person name="Singh M."/>
            <person name="Singh A."/>
            <person name="Seah K."/>
            <person name="Emmerich C."/>
        </authorList>
    </citation>
    <scope>NUCLEOTIDE SEQUENCE</scope>
    <source>
        <strain evidence="10">DP1</strain>
    </source>
</reference>
<gene>
    <name evidence="10" type="ORF">ECRASSUSDP1_LOCUS10902</name>
</gene>
<accession>A0AAD1UIW3</accession>
<evidence type="ECO:0000256" key="7">
    <source>
        <dbReference type="PROSITE-ProRule" id="PRU10141"/>
    </source>
</evidence>
<dbReference type="PROSITE" id="PS00108">
    <property type="entry name" value="PROTEIN_KINASE_ST"/>
    <property type="match status" value="1"/>
</dbReference>
<evidence type="ECO:0000256" key="1">
    <source>
        <dbReference type="ARBA" id="ARBA00011245"/>
    </source>
</evidence>